<gene>
    <name evidence="7" type="ORF">INT46_000962</name>
</gene>
<evidence type="ECO:0000313" key="7">
    <source>
        <dbReference type="EMBL" id="KAG2210381.1"/>
    </source>
</evidence>
<comment type="caution">
    <text evidence="7">The sequence shown here is derived from an EMBL/GenBank/DDBJ whole genome shotgun (WGS) entry which is preliminary data.</text>
</comment>
<protein>
    <recommendedName>
        <fullName evidence="2">Diphthine--ammonia ligase</fullName>
        <ecNumber evidence="1">6.3.1.14</ecNumber>
    </recommendedName>
    <alternativeName>
        <fullName evidence="3">Diphthamide synthase</fullName>
    </alternativeName>
    <alternativeName>
        <fullName evidence="4">Diphthamide synthetase</fullName>
    </alternativeName>
</protein>
<dbReference type="CDD" id="cd01994">
    <property type="entry name" value="AANH_PF0828-like"/>
    <property type="match status" value="1"/>
</dbReference>
<sequence length="235" mass="26036">MSQPTIAAISYTGGKDCTLALHRVKEKGVQVAVLVTFSPPSTDLNSFKAHSMEIIKQQAKALELPHIVCIIDGPDYLASYQKQIKFLSEKYNIDALVTGDILPVCSNFMERAVEGTGVALVRPLWQHDQPSLLKEMWERQFNVIITCINQLKVRASVLEKVKDVYDVGKSLSQKGLDAVAANNVNISPTGEFGELHTMVLDCPLYKTSKLVIDSEKLVDSPYVYLKIKSVELVAK</sequence>
<evidence type="ECO:0000256" key="4">
    <source>
        <dbReference type="ARBA" id="ARBA00031552"/>
    </source>
</evidence>
<organism evidence="7 8">
    <name type="scientific">Mucor plumbeus</name>
    <dbReference type="NCBI Taxonomy" id="97098"/>
    <lineage>
        <taxon>Eukaryota</taxon>
        <taxon>Fungi</taxon>
        <taxon>Fungi incertae sedis</taxon>
        <taxon>Mucoromycota</taxon>
        <taxon>Mucoromycotina</taxon>
        <taxon>Mucoromycetes</taxon>
        <taxon>Mucorales</taxon>
        <taxon>Mucorineae</taxon>
        <taxon>Mucoraceae</taxon>
        <taxon>Mucor</taxon>
    </lineage>
</organism>
<dbReference type="PANTHER" id="PTHR12196:SF2">
    <property type="entry name" value="DIPHTHINE--AMMONIA LIGASE"/>
    <property type="match status" value="1"/>
</dbReference>
<evidence type="ECO:0000259" key="6">
    <source>
        <dbReference type="Pfam" id="PF01902"/>
    </source>
</evidence>
<evidence type="ECO:0000256" key="1">
    <source>
        <dbReference type="ARBA" id="ARBA00012089"/>
    </source>
</evidence>
<dbReference type="EMBL" id="JAEPRC010000082">
    <property type="protein sequence ID" value="KAG2210381.1"/>
    <property type="molecule type" value="Genomic_DNA"/>
</dbReference>
<dbReference type="InterPro" id="IPR002761">
    <property type="entry name" value="Diphthami_syn_dom"/>
</dbReference>
<dbReference type="AlphaFoldDB" id="A0A8H7V505"/>
<dbReference type="PANTHER" id="PTHR12196">
    <property type="entry name" value="DOMAIN OF UNKNOWN FUNCTION 71 DUF71 -CONTAINING PROTEIN"/>
    <property type="match status" value="1"/>
</dbReference>
<name>A0A8H7V505_9FUNG</name>
<feature type="domain" description="Diphthamide synthase" evidence="6">
    <location>
        <begin position="8"/>
        <end position="230"/>
    </location>
</feature>
<evidence type="ECO:0000256" key="2">
    <source>
        <dbReference type="ARBA" id="ARBA00018426"/>
    </source>
</evidence>
<keyword evidence="8" id="KW-1185">Reference proteome</keyword>
<dbReference type="SUPFAM" id="SSF52402">
    <property type="entry name" value="Adenine nucleotide alpha hydrolases-like"/>
    <property type="match status" value="1"/>
</dbReference>
<dbReference type="Gene3D" id="3.90.1490.10">
    <property type="entry name" value="putative n-type atp pyrophosphatase, domain 2"/>
    <property type="match status" value="1"/>
</dbReference>
<proteinExistence type="predicted"/>
<dbReference type="Gene3D" id="3.40.50.620">
    <property type="entry name" value="HUPs"/>
    <property type="match status" value="1"/>
</dbReference>
<dbReference type="GO" id="GO:0017183">
    <property type="term" value="P:protein histidyl modification to diphthamide"/>
    <property type="evidence" value="ECO:0007669"/>
    <property type="project" value="TreeGrafter"/>
</dbReference>
<evidence type="ECO:0000313" key="8">
    <source>
        <dbReference type="Proteomes" id="UP000650833"/>
    </source>
</evidence>
<dbReference type="EC" id="6.3.1.14" evidence="1"/>
<dbReference type="InterPro" id="IPR030662">
    <property type="entry name" value="DPH6/MJ0570"/>
</dbReference>
<accession>A0A8H7V505</accession>
<comment type="catalytic activity">
    <reaction evidence="5">
        <text>diphthine-[translation elongation factor 2] + NH4(+) + ATP = diphthamide-[translation elongation factor 2] + AMP + diphosphate + H(+)</text>
        <dbReference type="Rhea" id="RHEA:19753"/>
        <dbReference type="Rhea" id="RHEA-COMP:10172"/>
        <dbReference type="Rhea" id="RHEA-COMP:10174"/>
        <dbReference type="ChEBI" id="CHEBI:15378"/>
        <dbReference type="ChEBI" id="CHEBI:16692"/>
        <dbReference type="ChEBI" id="CHEBI:28938"/>
        <dbReference type="ChEBI" id="CHEBI:30616"/>
        <dbReference type="ChEBI" id="CHEBI:33019"/>
        <dbReference type="ChEBI" id="CHEBI:82696"/>
        <dbReference type="ChEBI" id="CHEBI:456215"/>
        <dbReference type="EC" id="6.3.1.14"/>
    </reaction>
</comment>
<reference evidence="7" key="1">
    <citation type="submission" date="2020-12" db="EMBL/GenBank/DDBJ databases">
        <title>Metabolic potential, ecology and presence of endohyphal bacteria is reflected in genomic diversity of Mucoromycotina.</title>
        <authorList>
            <person name="Muszewska A."/>
            <person name="Okrasinska A."/>
            <person name="Steczkiewicz K."/>
            <person name="Drgas O."/>
            <person name="Orlowska M."/>
            <person name="Perlinska-Lenart U."/>
            <person name="Aleksandrzak-Piekarczyk T."/>
            <person name="Szatraj K."/>
            <person name="Zielenkiewicz U."/>
            <person name="Pilsyk S."/>
            <person name="Malc E."/>
            <person name="Mieczkowski P."/>
            <person name="Kruszewska J.S."/>
            <person name="Biernat P."/>
            <person name="Pawlowska J."/>
        </authorList>
    </citation>
    <scope>NUCLEOTIDE SEQUENCE</scope>
    <source>
        <strain evidence="7">CBS 226.32</strain>
    </source>
</reference>
<dbReference type="Proteomes" id="UP000650833">
    <property type="component" value="Unassembled WGS sequence"/>
</dbReference>
<dbReference type="OrthoDB" id="686384at2759"/>
<dbReference type="Pfam" id="PF01902">
    <property type="entry name" value="Diphthami_syn_2"/>
    <property type="match status" value="1"/>
</dbReference>
<evidence type="ECO:0000256" key="5">
    <source>
        <dbReference type="ARBA" id="ARBA00048108"/>
    </source>
</evidence>
<dbReference type="InterPro" id="IPR014729">
    <property type="entry name" value="Rossmann-like_a/b/a_fold"/>
</dbReference>
<evidence type="ECO:0000256" key="3">
    <source>
        <dbReference type="ARBA" id="ARBA00029814"/>
    </source>
</evidence>
<dbReference type="GO" id="GO:0017178">
    <property type="term" value="F:diphthine-ammonia ligase activity"/>
    <property type="evidence" value="ECO:0007669"/>
    <property type="project" value="UniProtKB-EC"/>
</dbReference>